<proteinExistence type="predicted"/>
<evidence type="ECO:0000313" key="2">
    <source>
        <dbReference type="EMBL" id="PHZ86357.1"/>
    </source>
</evidence>
<dbReference type="AlphaFoldDB" id="A0A2G4YVK8"/>
<dbReference type="Proteomes" id="UP000229730">
    <property type="component" value="Unassembled WGS sequence"/>
</dbReference>
<dbReference type="InterPro" id="IPR007475">
    <property type="entry name" value="UbiK"/>
</dbReference>
<reference evidence="2 3" key="1">
    <citation type="submission" date="2017-10" db="EMBL/GenBank/DDBJ databases">
        <title>Frigbacter circumglobatus gen. nov. sp. nov., isolated from sediment cultured in situ.</title>
        <authorList>
            <person name="Zhao Z."/>
        </authorList>
    </citation>
    <scope>NUCLEOTIDE SEQUENCE [LARGE SCALE GENOMIC DNA]</scope>
    <source>
        <strain evidence="2 3">ZYL</strain>
    </source>
</reference>
<comment type="caution">
    <text evidence="2">The sequence shown here is derived from an EMBL/GenBank/DDBJ whole genome shotgun (WGS) entry which is preliminary data.</text>
</comment>
<dbReference type="OrthoDB" id="7392124at2"/>
<dbReference type="EMBL" id="PDEM01000009">
    <property type="protein sequence ID" value="PHZ86357.1"/>
    <property type="molecule type" value="Genomic_DNA"/>
</dbReference>
<sequence>MQTDNKFFDDLAKLGQSAVGTLHGVKGEMEAAVRAHLEQMMQGMDLVSREEFEVVRDMAKQARAENLQLAQQVADLQKALSETGKKPATPTSRKKTPSKSDKDTK</sequence>
<accession>A0A2G4YVK8</accession>
<dbReference type="Pfam" id="PF04380">
    <property type="entry name" value="BMFP"/>
    <property type="match status" value="1"/>
</dbReference>
<gene>
    <name evidence="2" type="ORF">CRD36_06190</name>
</gene>
<evidence type="ECO:0000313" key="3">
    <source>
        <dbReference type="Proteomes" id="UP000229730"/>
    </source>
</evidence>
<dbReference type="RefSeq" id="WP_099471941.1">
    <property type="nucleotide sequence ID" value="NZ_CP041025.1"/>
</dbReference>
<name>A0A2G4YVK8_9PROT</name>
<dbReference type="InParanoid" id="A0A2G4YVK8"/>
<feature type="region of interest" description="Disordered" evidence="1">
    <location>
        <begin position="78"/>
        <end position="105"/>
    </location>
</feature>
<organism evidence="2 3">
    <name type="scientific">Paremcibacter congregatus</name>
    <dbReference type="NCBI Taxonomy" id="2043170"/>
    <lineage>
        <taxon>Bacteria</taxon>
        <taxon>Pseudomonadati</taxon>
        <taxon>Pseudomonadota</taxon>
        <taxon>Alphaproteobacteria</taxon>
        <taxon>Emcibacterales</taxon>
        <taxon>Emcibacteraceae</taxon>
        <taxon>Paremcibacter</taxon>
    </lineage>
</organism>
<protein>
    <submittedName>
        <fullName evidence="2">Pyrroline-5-carboxylate reductase</fullName>
    </submittedName>
</protein>
<dbReference type="FunCoup" id="A0A2G4YVK8">
    <property type="interactions" value="16"/>
</dbReference>
<keyword evidence="3" id="KW-1185">Reference proteome</keyword>
<evidence type="ECO:0000256" key="1">
    <source>
        <dbReference type="SAM" id="MobiDB-lite"/>
    </source>
</evidence>